<gene>
    <name evidence="11" type="primary">LOC6898331</name>
</gene>
<evidence type="ECO:0000256" key="7">
    <source>
        <dbReference type="ARBA" id="ARBA00023288"/>
    </source>
</evidence>
<dbReference type="GO" id="GO:0031681">
    <property type="term" value="F:G-protein beta-subunit binding"/>
    <property type="evidence" value="ECO:0007669"/>
    <property type="project" value="InterPro"/>
</dbReference>
<dbReference type="CDD" id="cd00068">
    <property type="entry name" value="GGL"/>
    <property type="match status" value="1"/>
</dbReference>
<keyword evidence="6" id="KW-0807">Transducer</keyword>
<evidence type="ECO:0000256" key="2">
    <source>
        <dbReference type="ARBA" id="ARBA00007431"/>
    </source>
</evidence>
<keyword evidence="5" id="KW-0472">Membrane</keyword>
<proteinExistence type="inferred from homology"/>
<dbReference type="GeneID" id="6898331"/>
<dbReference type="Gene3D" id="4.10.260.10">
    <property type="entry name" value="Transducin (heterotrimeric G protein), gamma chain"/>
    <property type="match status" value="1"/>
</dbReference>
<evidence type="ECO:0000256" key="5">
    <source>
        <dbReference type="ARBA" id="ARBA00023136"/>
    </source>
</evidence>
<dbReference type="Proteomes" id="UP000001819">
    <property type="component" value="Chromosome 3"/>
</dbReference>
<keyword evidence="10" id="KW-1185">Reference proteome</keyword>
<evidence type="ECO:0000313" key="10">
    <source>
        <dbReference type="Proteomes" id="UP000001819"/>
    </source>
</evidence>
<organism evidence="10 11">
    <name type="scientific">Drosophila pseudoobscura pseudoobscura</name>
    <name type="common">Fruit fly</name>
    <dbReference type="NCBI Taxonomy" id="46245"/>
    <lineage>
        <taxon>Eukaryota</taxon>
        <taxon>Metazoa</taxon>
        <taxon>Ecdysozoa</taxon>
        <taxon>Arthropoda</taxon>
        <taxon>Hexapoda</taxon>
        <taxon>Insecta</taxon>
        <taxon>Pterygota</taxon>
        <taxon>Neoptera</taxon>
        <taxon>Endopterygota</taxon>
        <taxon>Diptera</taxon>
        <taxon>Brachycera</taxon>
        <taxon>Muscomorpha</taxon>
        <taxon>Ephydroidea</taxon>
        <taxon>Drosophilidae</taxon>
        <taxon>Drosophila</taxon>
        <taxon>Sophophora</taxon>
    </lineage>
</organism>
<sequence>MAANLQQQRSLNSQLRREMGIERIQVSEACTLMMKYILENEGNDSLLSGFNSQNLNPFREKSSCSIL</sequence>
<dbReference type="InterPro" id="IPR001770">
    <property type="entry name" value="G-protein_gamma"/>
</dbReference>
<reference evidence="10" key="1">
    <citation type="submission" date="2024-06" db="UniProtKB">
        <authorList>
            <consortium name="RefSeq"/>
        </authorList>
    </citation>
    <scope>NUCLEOTIDE SEQUENCE [LARGE SCALE GENOMIC DNA]</scope>
    <source>
        <strain evidence="10">MV2-25</strain>
    </source>
</reference>
<evidence type="ECO:0000256" key="6">
    <source>
        <dbReference type="ARBA" id="ARBA00023224"/>
    </source>
</evidence>
<dbReference type="SUPFAM" id="SSF48670">
    <property type="entry name" value="Transducin (heterotrimeric G protein), gamma chain"/>
    <property type="match status" value="1"/>
</dbReference>
<dbReference type="OMA" id="CLELMNY"/>
<keyword evidence="8" id="KW-0636">Prenylation</keyword>
<evidence type="ECO:0000256" key="4">
    <source>
        <dbReference type="ARBA" id="ARBA00022481"/>
    </source>
</evidence>
<dbReference type="InterPro" id="IPR015898">
    <property type="entry name" value="G-protein_gamma-like_dom"/>
</dbReference>
<comment type="subcellular location">
    <subcellularLocation>
        <location evidence="1">Cell membrane</location>
        <topology evidence="1">Lipid-anchor</topology>
        <orientation evidence="1">Cytoplasmic side</orientation>
    </subcellularLocation>
</comment>
<evidence type="ECO:0000313" key="11">
    <source>
        <dbReference type="RefSeq" id="XP_002138386.1"/>
    </source>
</evidence>
<evidence type="ECO:0000256" key="8">
    <source>
        <dbReference type="ARBA" id="ARBA00023289"/>
    </source>
</evidence>
<dbReference type="InParanoid" id="A0A6I8V463"/>
<accession>A0A6I8V463</accession>
<evidence type="ECO:0000256" key="1">
    <source>
        <dbReference type="ARBA" id="ARBA00004342"/>
    </source>
</evidence>
<keyword evidence="7" id="KW-0449">Lipoprotein</keyword>
<evidence type="ECO:0000259" key="9">
    <source>
        <dbReference type="PROSITE" id="PS50058"/>
    </source>
</evidence>
<dbReference type="Pfam" id="PF00631">
    <property type="entry name" value="G-gamma"/>
    <property type="match status" value="1"/>
</dbReference>
<dbReference type="KEGG" id="dpo:6898331"/>
<dbReference type="FunCoup" id="A0A6I8V463">
    <property type="interactions" value="9"/>
</dbReference>
<protein>
    <submittedName>
        <fullName evidence="11">Guanine nucleotide-binding protein subunit gamma-1</fullName>
    </submittedName>
</protein>
<dbReference type="AlphaFoldDB" id="A0A6I8V463"/>
<dbReference type="Bgee" id="FBgn0246125">
    <property type="expression patterns" value="Expressed in male reproductive system and 2 other cell types or tissues"/>
</dbReference>
<dbReference type="SMART" id="SM01224">
    <property type="entry name" value="G_gamma"/>
    <property type="match status" value="1"/>
</dbReference>
<dbReference type="PANTHER" id="PTHR13809">
    <property type="entry name" value="GUANINE NUCLEOTIDE-BINDING PROTEIN GAMMA SUBUNIT"/>
    <property type="match status" value="1"/>
</dbReference>
<dbReference type="InterPro" id="IPR036284">
    <property type="entry name" value="GGL_sf"/>
</dbReference>
<dbReference type="FunFam" id="4.10.260.10:FF:000001">
    <property type="entry name" value="Guanine nucleotide-binding protein subunit gamma"/>
    <property type="match status" value="1"/>
</dbReference>
<keyword evidence="4" id="KW-0488">Methylation</keyword>
<dbReference type="RefSeq" id="XP_002138386.1">
    <property type="nucleotide sequence ID" value="XM_002138350.3"/>
</dbReference>
<feature type="domain" description="G protein gamma" evidence="9">
    <location>
        <begin position="1"/>
        <end position="67"/>
    </location>
</feature>
<evidence type="ECO:0000256" key="3">
    <source>
        <dbReference type="ARBA" id="ARBA00022475"/>
    </source>
</evidence>
<dbReference type="SMART" id="SM00224">
    <property type="entry name" value="GGL"/>
    <property type="match status" value="1"/>
</dbReference>
<dbReference type="GO" id="GO:0007186">
    <property type="term" value="P:G protein-coupled receptor signaling pathway"/>
    <property type="evidence" value="ECO:0007669"/>
    <property type="project" value="InterPro"/>
</dbReference>
<dbReference type="GO" id="GO:0005834">
    <property type="term" value="C:heterotrimeric G-protein complex"/>
    <property type="evidence" value="ECO:0007669"/>
    <property type="project" value="InterPro"/>
</dbReference>
<reference evidence="11" key="2">
    <citation type="submission" date="2025-08" db="UniProtKB">
        <authorList>
            <consortium name="RefSeq"/>
        </authorList>
    </citation>
    <scope>IDENTIFICATION</scope>
    <source>
        <strain evidence="11">MV-25-SWS-2005</strain>
        <tissue evidence="11">Whole body</tissue>
    </source>
</reference>
<name>A0A6I8V463_DROPS</name>
<comment type="similarity">
    <text evidence="2">Belongs to the G protein gamma family.</text>
</comment>
<keyword evidence="3" id="KW-1003">Cell membrane</keyword>
<dbReference type="PROSITE" id="PS50058">
    <property type="entry name" value="G_PROTEIN_GAMMA"/>
    <property type="match status" value="1"/>
</dbReference>